<evidence type="ECO:0000313" key="1">
    <source>
        <dbReference type="EMBL" id="KAK3679564.1"/>
    </source>
</evidence>
<protein>
    <submittedName>
        <fullName evidence="1">Uncharacterized protein</fullName>
    </submittedName>
</protein>
<dbReference type="Proteomes" id="UP001281147">
    <property type="component" value="Unassembled WGS sequence"/>
</dbReference>
<accession>A0ACC3M8U0</accession>
<gene>
    <name evidence="1" type="ORF">LTR37_021410</name>
</gene>
<evidence type="ECO:0000313" key="2">
    <source>
        <dbReference type="Proteomes" id="UP001281147"/>
    </source>
</evidence>
<sequence length="104" mass="10385">MAASATPGAEAVAGGLTAAEGDGAGATGGAPGKSSSESRVLSWKQVAGEIGAENVKNFFDTFGKDLNESARSAKPPDSSGPSAAERSRELLKGHTNDLGFHVIV</sequence>
<dbReference type="EMBL" id="JAUTXU010000503">
    <property type="protein sequence ID" value="KAK3679564.1"/>
    <property type="molecule type" value="Genomic_DNA"/>
</dbReference>
<proteinExistence type="predicted"/>
<name>A0ACC3M8U0_9PEZI</name>
<organism evidence="1 2">
    <name type="scientific">Vermiconidia calcicola</name>
    <dbReference type="NCBI Taxonomy" id="1690605"/>
    <lineage>
        <taxon>Eukaryota</taxon>
        <taxon>Fungi</taxon>
        <taxon>Dikarya</taxon>
        <taxon>Ascomycota</taxon>
        <taxon>Pezizomycotina</taxon>
        <taxon>Dothideomycetes</taxon>
        <taxon>Dothideomycetidae</taxon>
        <taxon>Mycosphaerellales</taxon>
        <taxon>Extremaceae</taxon>
        <taxon>Vermiconidia</taxon>
    </lineage>
</organism>
<comment type="caution">
    <text evidence="1">The sequence shown here is derived from an EMBL/GenBank/DDBJ whole genome shotgun (WGS) entry which is preliminary data.</text>
</comment>
<keyword evidence="2" id="KW-1185">Reference proteome</keyword>
<reference evidence="1" key="1">
    <citation type="submission" date="2023-07" db="EMBL/GenBank/DDBJ databases">
        <title>Black Yeasts Isolated from many extreme environments.</title>
        <authorList>
            <person name="Coleine C."/>
            <person name="Stajich J.E."/>
            <person name="Selbmann L."/>
        </authorList>
    </citation>
    <scope>NUCLEOTIDE SEQUENCE</scope>
    <source>
        <strain evidence="1">CCFEE 5714</strain>
    </source>
</reference>